<sequence>MILLSLLHMANKRQEKKCPIKSDFFVKVSEKRHQKRQQTQQLGLGSAEEDGKTSSPAELAGNMTTPRKRKHRGNSTPEKAQNRAEKHYATPEKPVNSAEKCQKSTPKKRGIKNGLMEGCIMPASCSLMEDELSPSVIPNLRMEAQKTAEENSRIYAGKEIHPFFSSWKMSKQKSEAINMERTWCSPDKEGKNLTLAPIHVLDIVEEDDITVDWQHWTFSEKCILNRSYILEHGRSPFCVGFVSSCSPLYEGFVSSLEFDTFHCPSNAYRPLLYQYGISVDLHSASEKESCFIDFTGEPHLLHLTSPTHLAEGTILQECLKNSEDNENGTHSSFLNISSRLSPDTEKHDRFLGGGMMRQSQVLCSHPENFLWTNKYQPEKAVQVCGNGASVKILSDWLHSWLEKVSQKNKDITWSDTFVDVEARDNIYVSDCDSDDDIENHLQNVLLITGPVGCGKSAAIYACAKEQGFQVIEVNSSDWRNGALVKKRFGEAVESHWIQRTQGTPNPEDQHLVMPCSAAKTGTEGSRSEVIELMPLFTDEDSQFTSAMPRNPIYKHRTDCHGDLRTLVLFEDVDAALCEDRGFISTIQQLSETAKRPMILTSNSVNPVLPNNLDRLELCFAIPPLNDVLELAHTICTAEQAEIDTSLVERFVSHCEGDIRKTIMLLQFWCQGLIFQNGNKLRTYRPLLFDIDAGHLMLPKIIHSSFPSPLSALVDEEITKSMRMAEDSFGLGDTVEEEKLNGNSIQNIFKEFEDPNGIISKKEAMLSLHGLPPDKNVHTPKLDSNSELSNYSGSPVAFCRRNSRRKLDAVMVSDSDEECFSSRKTVDLNEVPCDNCEEANEMMFNSPPDVSSTEVCCSILSKPLLCKRKRLKRKCSKADGSFHPNAMNASCDFSCVPESSFVPESKFSIDSKLTSGTDSYINVSCKVEADSANGLLPSCMHHEYDKHDDTVLETCNNLELLGCSSDINSISVCGGEAAQYIAQCVEDSSGAYQPLDECSRIDFNWRSLAVAHDKHYLSINSVQETWKKLRNGYMNLKQYATSDQKDTSEALNICYRLSNLISEADLLSNDCQQLICDSLDSSMIPCDSLQSYSWHDDQLQMSSIVAQHGICLLAKEVANLELDNVSVNKLDLASEMLASSDSTMSLGKLVGLGRRETRTTEVRPLKSSYSKRKVSSDVVNILQSAVPLRSFLSVKGGAFYEYLSALSRISRLEANRLSDCVSRSRQRRACVDRHYLACGGLSLSTEDISLLCRYNCYHNVSSNTESSEAKV</sequence>
<dbReference type="GO" id="GO:0006281">
    <property type="term" value="P:DNA repair"/>
    <property type="evidence" value="ECO:0007669"/>
    <property type="project" value="InterPro"/>
</dbReference>
<evidence type="ECO:0000256" key="2">
    <source>
        <dbReference type="ARBA" id="ARBA00004474"/>
    </source>
</evidence>
<keyword evidence="4" id="KW-0547">Nucleotide-binding</keyword>
<dbReference type="GO" id="GO:0009536">
    <property type="term" value="C:plastid"/>
    <property type="evidence" value="ECO:0007669"/>
    <property type="project" value="UniProtKB-SubCell"/>
</dbReference>
<dbReference type="GO" id="GO:0005524">
    <property type="term" value="F:ATP binding"/>
    <property type="evidence" value="ECO:0007669"/>
    <property type="project" value="UniProtKB-KW"/>
</dbReference>
<dbReference type="Gene3D" id="3.40.50.300">
    <property type="entry name" value="P-loop containing nucleotide triphosphate hydrolases"/>
    <property type="match status" value="1"/>
</dbReference>
<organism evidence="10 11">
    <name type="scientific">Cuscuta campestris</name>
    <dbReference type="NCBI Taxonomy" id="132261"/>
    <lineage>
        <taxon>Eukaryota</taxon>
        <taxon>Viridiplantae</taxon>
        <taxon>Streptophyta</taxon>
        <taxon>Embryophyta</taxon>
        <taxon>Tracheophyta</taxon>
        <taxon>Spermatophyta</taxon>
        <taxon>Magnoliopsida</taxon>
        <taxon>eudicotyledons</taxon>
        <taxon>Gunneridae</taxon>
        <taxon>Pentapetalae</taxon>
        <taxon>asterids</taxon>
        <taxon>lamiids</taxon>
        <taxon>Solanales</taxon>
        <taxon>Convolvulaceae</taxon>
        <taxon>Cuscuteae</taxon>
        <taxon>Cuscuta</taxon>
        <taxon>Cuscuta subgen. Grammica</taxon>
        <taxon>Cuscuta sect. Cleistogrammica</taxon>
    </lineage>
</organism>
<evidence type="ECO:0000256" key="7">
    <source>
        <dbReference type="ARBA" id="ARBA00023242"/>
    </source>
</evidence>
<comment type="subcellular location">
    <subcellularLocation>
        <location evidence="1">Nucleus</location>
    </subcellularLocation>
    <subcellularLocation>
        <location evidence="2">Plastid</location>
    </subcellularLocation>
</comment>
<evidence type="ECO:0000256" key="5">
    <source>
        <dbReference type="ARBA" id="ARBA00022763"/>
    </source>
</evidence>
<evidence type="ECO:0000313" key="11">
    <source>
        <dbReference type="Proteomes" id="UP000595140"/>
    </source>
</evidence>
<feature type="compositionally biased region" description="Basic and acidic residues" evidence="9">
    <location>
        <begin position="80"/>
        <end position="90"/>
    </location>
</feature>
<evidence type="ECO:0008006" key="12">
    <source>
        <dbReference type="Google" id="ProtNLM"/>
    </source>
</evidence>
<dbReference type="AlphaFoldDB" id="A0A484KV41"/>
<evidence type="ECO:0000256" key="3">
    <source>
        <dbReference type="ARBA" id="ARBA00006168"/>
    </source>
</evidence>
<dbReference type="Pfam" id="PF03215">
    <property type="entry name" value="Rad17"/>
    <property type="match status" value="1"/>
</dbReference>
<dbReference type="GO" id="GO:0005634">
    <property type="term" value="C:nucleus"/>
    <property type="evidence" value="ECO:0007669"/>
    <property type="project" value="UniProtKB-SubCell"/>
</dbReference>
<keyword evidence="11" id="KW-1185">Reference proteome</keyword>
<name>A0A484KV41_9ASTE</name>
<keyword evidence="7" id="KW-0539">Nucleus</keyword>
<feature type="region of interest" description="Disordered" evidence="9">
    <location>
        <begin position="29"/>
        <end position="109"/>
    </location>
</feature>
<evidence type="ECO:0000256" key="6">
    <source>
        <dbReference type="ARBA" id="ARBA00022840"/>
    </source>
</evidence>
<evidence type="ECO:0000313" key="10">
    <source>
        <dbReference type="EMBL" id="VFQ65966.1"/>
    </source>
</evidence>
<dbReference type="InterPro" id="IPR027417">
    <property type="entry name" value="P-loop_NTPase"/>
</dbReference>
<proteinExistence type="inferred from homology"/>
<reference evidence="10 11" key="1">
    <citation type="submission" date="2018-04" db="EMBL/GenBank/DDBJ databases">
        <authorList>
            <person name="Vogel A."/>
        </authorList>
    </citation>
    <scope>NUCLEOTIDE SEQUENCE [LARGE SCALE GENOMIC DNA]</scope>
</reference>
<evidence type="ECO:0000256" key="1">
    <source>
        <dbReference type="ARBA" id="ARBA00004123"/>
    </source>
</evidence>
<dbReference type="EMBL" id="OOIL02000506">
    <property type="protein sequence ID" value="VFQ65966.1"/>
    <property type="molecule type" value="Genomic_DNA"/>
</dbReference>
<dbReference type="PANTHER" id="PTHR12172:SF1">
    <property type="entry name" value="P-LOOP CONTAINING NUCLEOSIDE TRIPHOSPHATE HYDROLASES SUPERFAMILY PROTEIN"/>
    <property type="match status" value="1"/>
</dbReference>
<dbReference type="SUPFAM" id="SSF52540">
    <property type="entry name" value="P-loop containing nucleoside triphosphate hydrolases"/>
    <property type="match status" value="1"/>
</dbReference>
<evidence type="ECO:0000256" key="8">
    <source>
        <dbReference type="ARBA" id="ARBA00023306"/>
    </source>
</evidence>
<dbReference type="OrthoDB" id="9996895at2759"/>
<dbReference type="InterPro" id="IPR004582">
    <property type="entry name" value="Checkpoint_prot_Rad17_Rad24"/>
</dbReference>
<dbReference type="PANTHER" id="PTHR12172">
    <property type="entry name" value="CELL CYCLE CHECKPOINT PROTEIN RAD17"/>
    <property type="match status" value="1"/>
</dbReference>
<dbReference type="GO" id="GO:0003689">
    <property type="term" value="F:DNA clamp loader activity"/>
    <property type="evidence" value="ECO:0007669"/>
    <property type="project" value="TreeGrafter"/>
</dbReference>
<keyword evidence="6" id="KW-0067">ATP-binding</keyword>
<gene>
    <name evidence="10" type="ORF">CCAM_LOCUS7742</name>
</gene>
<dbReference type="GO" id="GO:0003682">
    <property type="term" value="F:chromatin binding"/>
    <property type="evidence" value="ECO:0007669"/>
    <property type="project" value="TreeGrafter"/>
</dbReference>
<dbReference type="Proteomes" id="UP000595140">
    <property type="component" value="Unassembled WGS sequence"/>
</dbReference>
<protein>
    <recommendedName>
        <fullName evidence="12">AAA+ ATPase domain-containing protein</fullName>
    </recommendedName>
</protein>
<dbReference type="GO" id="GO:0033314">
    <property type="term" value="P:mitotic DNA replication checkpoint signaling"/>
    <property type="evidence" value="ECO:0007669"/>
    <property type="project" value="TreeGrafter"/>
</dbReference>
<accession>A0A484KV41</accession>
<evidence type="ECO:0000256" key="9">
    <source>
        <dbReference type="SAM" id="MobiDB-lite"/>
    </source>
</evidence>
<comment type="similarity">
    <text evidence="3">Belongs to the rad17/RAD24 family.</text>
</comment>
<dbReference type="GO" id="GO:0000077">
    <property type="term" value="P:DNA damage checkpoint signaling"/>
    <property type="evidence" value="ECO:0007669"/>
    <property type="project" value="TreeGrafter"/>
</dbReference>
<dbReference type="Gene3D" id="1.10.8.60">
    <property type="match status" value="1"/>
</dbReference>
<keyword evidence="5" id="KW-0227">DNA damage</keyword>
<evidence type="ECO:0000256" key="4">
    <source>
        <dbReference type="ARBA" id="ARBA00022741"/>
    </source>
</evidence>
<keyword evidence="8" id="KW-0131">Cell cycle</keyword>